<evidence type="ECO:0000313" key="5">
    <source>
        <dbReference type="Proteomes" id="UP001283212"/>
    </source>
</evidence>
<comment type="similarity">
    <text evidence="3">Belongs to the dTDP-4-dehydrorhamnose 3,5-epimerase family.</text>
</comment>
<dbReference type="GO" id="GO:0005829">
    <property type="term" value="C:cytosol"/>
    <property type="evidence" value="ECO:0007669"/>
    <property type="project" value="TreeGrafter"/>
</dbReference>
<protein>
    <recommendedName>
        <fullName evidence="3">dTDP-4-dehydrorhamnose 3,5-epimerase</fullName>
        <ecNumber evidence="3">5.1.3.13</ecNumber>
    </recommendedName>
    <alternativeName>
        <fullName evidence="3">Thymidine diphospho-4-keto-rhamnose 3,5-epimerase</fullName>
    </alternativeName>
</protein>
<dbReference type="Pfam" id="PF00908">
    <property type="entry name" value="dTDP_sugar_isom"/>
    <property type="match status" value="1"/>
</dbReference>
<dbReference type="NCBIfam" id="TIGR01221">
    <property type="entry name" value="rmlC"/>
    <property type="match status" value="1"/>
</dbReference>
<comment type="caution">
    <text evidence="4">The sequence shown here is derived from an EMBL/GenBank/DDBJ whole genome shotgun (WGS) entry which is preliminary data.</text>
</comment>
<dbReference type="RefSeq" id="WP_338096359.1">
    <property type="nucleotide sequence ID" value="NZ_JAWDKB010000004.1"/>
</dbReference>
<dbReference type="GO" id="GO:0008830">
    <property type="term" value="F:dTDP-4-dehydrorhamnose 3,5-epimerase activity"/>
    <property type="evidence" value="ECO:0007669"/>
    <property type="project" value="UniProtKB-UniRule"/>
</dbReference>
<keyword evidence="5" id="KW-1185">Reference proteome</keyword>
<dbReference type="Gene3D" id="2.60.120.10">
    <property type="entry name" value="Jelly Rolls"/>
    <property type="match status" value="1"/>
</dbReference>
<dbReference type="Proteomes" id="UP001283212">
    <property type="component" value="Unassembled WGS sequence"/>
</dbReference>
<dbReference type="GO" id="GO:0000271">
    <property type="term" value="P:polysaccharide biosynthetic process"/>
    <property type="evidence" value="ECO:0007669"/>
    <property type="project" value="TreeGrafter"/>
</dbReference>
<dbReference type="PANTHER" id="PTHR21047:SF2">
    <property type="entry name" value="THYMIDINE DIPHOSPHO-4-KETO-RHAMNOSE 3,5-EPIMERASE"/>
    <property type="match status" value="1"/>
</dbReference>
<comment type="catalytic activity">
    <reaction evidence="3">
        <text>dTDP-4-dehydro-6-deoxy-alpha-D-glucose = dTDP-4-dehydro-beta-L-rhamnose</text>
        <dbReference type="Rhea" id="RHEA:16969"/>
        <dbReference type="ChEBI" id="CHEBI:57649"/>
        <dbReference type="ChEBI" id="CHEBI:62830"/>
        <dbReference type="EC" id="5.1.3.13"/>
    </reaction>
</comment>
<sequence>MGKLKIITTPLEGLYVVETEPFMDHRGIWARIFCENELREILQNRHIVNINLSKTSEQGTVRGMHYQLPPMAEMKLIRCTGGRIFDVAVDLRKNSPTYLHWHGEELSGESMKMFVIPEGFAHGFQALTDNIEMIYLHTEFYSQELERGVRYNDPAIGIQWPLKPTNLSERDQKHPMISNEDAEITITGNKNDTIHK</sequence>
<accession>A0AAE4MGV2</accession>
<comment type="subunit">
    <text evidence="3">Homodimer.</text>
</comment>
<proteinExistence type="inferred from homology"/>
<comment type="pathway">
    <text evidence="3">Carbohydrate biosynthesis; dTDP-L-rhamnose biosynthesis.</text>
</comment>
<dbReference type="InterPro" id="IPR014710">
    <property type="entry name" value="RmlC-like_jellyroll"/>
</dbReference>
<dbReference type="EC" id="5.1.3.13" evidence="3"/>
<gene>
    <name evidence="4" type="primary">rfbC</name>
    <name evidence="4" type="ORF">McpCs1_12330</name>
</gene>
<dbReference type="PANTHER" id="PTHR21047">
    <property type="entry name" value="DTDP-6-DEOXY-D-GLUCOSE-3,5 EPIMERASE"/>
    <property type="match status" value="1"/>
</dbReference>
<dbReference type="EMBL" id="JAWDKB010000004">
    <property type="protein sequence ID" value="MDV0443850.1"/>
    <property type="molecule type" value="Genomic_DNA"/>
</dbReference>
<feature type="active site" description="Proton acceptor" evidence="1">
    <location>
        <position position="65"/>
    </location>
</feature>
<keyword evidence="3 4" id="KW-0413">Isomerase</keyword>
<evidence type="ECO:0000256" key="1">
    <source>
        <dbReference type="PIRSR" id="PIRSR600888-1"/>
    </source>
</evidence>
<organism evidence="4 5">
    <name type="scientific">Methanorbis rubei</name>
    <dbReference type="NCBI Taxonomy" id="3028300"/>
    <lineage>
        <taxon>Archaea</taxon>
        <taxon>Methanobacteriati</taxon>
        <taxon>Methanobacteriota</taxon>
        <taxon>Stenosarchaea group</taxon>
        <taxon>Methanomicrobia</taxon>
        <taxon>Methanomicrobiales</taxon>
        <taxon>Methanocorpusculaceae</taxon>
        <taxon>Methanorbis</taxon>
    </lineage>
</organism>
<dbReference type="SUPFAM" id="SSF51182">
    <property type="entry name" value="RmlC-like cupins"/>
    <property type="match status" value="1"/>
</dbReference>
<feature type="site" description="Participates in a stacking interaction with the thymidine ring of dTDP-4-oxo-6-deoxyglucose" evidence="2">
    <location>
        <position position="141"/>
    </location>
</feature>
<evidence type="ECO:0000313" key="4">
    <source>
        <dbReference type="EMBL" id="MDV0443850.1"/>
    </source>
</evidence>
<evidence type="ECO:0000256" key="2">
    <source>
        <dbReference type="PIRSR" id="PIRSR600888-3"/>
    </source>
</evidence>
<dbReference type="InterPro" id="IPR011051">
    <property type="entry name" value="RmlC_Cupin_sf"/>
</dbReference>
<evidence type="ECO:0000256" key="3">
    <source>
        <dbReference type="RuleBase" id="RU364069"/>
    </source>
</evidence>
<feature type="active site" description="Proton donor" evidence="1">
    <location>
        <position position="135"/>
    </location>
</feature>
<reference evidence="4 5" key="1">
    <citation type="submission" date="2023-06" db="EMBL/GenBank/DDBJ databases">
        <title>Genome sequence of Methancorpusculaceae sp. Cs1.</title>
        <authorList>
            <person name="Protasov E."/>
            <person name="Platt K."/>
            <person name="Poehlein A."/>
            <person name="Daniel R."/>
            <person name="Brune A."/>
        </authorList>
    </citation>
    <scope>NUCLEOTIDE SEQUENCE [LARGE SCALE GENOMIC DNA]</scope>
    <source>
        <strain evidence="4 5">Cs1</strain>
    </source>
</reference>
<comment type="function">
    <text evidence="3">Catalyzes the epimerization of the C3' and C5'positions of dTDP-6-deoxy-D-xylo-4-hexulose, forming dTDP-6-deoxy-L-lyxo-4-hexulose.</text>
</comment>
<dbReference type="InterPro" id="IPR000888">
    <property type="entry name" value="RmlC-like"/>
</dbReference>
<dbReference type="CDD" id="cd00438">
    <property type="entry name" value="cupin_RmlC"/>
    <property type="match status" value="1"/>
</dbReference>
<dbReference type="GO" id="GO:0019305">
    <property type="term" value="P:dTDP-rhamnose biosynthetic process"/>
    <property type="evidence" value="ECO:0007669"/>
    <property type="project" value="UniProtKB-UniRule"/>
</dbReference>
<name>A0AAE4MGV2_9EURY</name>
<dbReference type="AlphaFoldDB" id="A0AAE4MGV2"/>